<dbReference type="EMBL" id="JACHNS010000004">
    <property type="protein sequence ID" value="MBB4594033.1"/>
    <property type="molecule type" value="Genomic_DNA"/>
</dbReference>
<proteinExistence type="predicted"/>
<gene>
    <name evidence="1" type="ORF">FHR60_002717</name>
</gene>
<sequence length="119" mass="13471">MLVDLEKRDCSAESFAAAILQCIRDGGLNDDVHVSVVDRMIENWMIADPDLWPDFQLKNSVDGFSGATELKRMMPSYDKAAHGPDLLRRSRASEIAKRSVTFRAMVIKLEGLPCEWMNR</sequence>
<protein>
    <submittedName>
        <fullName evidence="1">Uncharacterized protein</fullName>
    </submittedName>
</protein>
<keyword evidence="2" id="KW-1185">Reference proteome</keyword>
<accession>A0ABR6JNQ6</accession>
<name>A0ABR6JNQ6_9XANT</name>
<reference evidence="1 2" key="1">
    <citation type="submission" date="2020-08" db="EMBL/GenBank/DDBJ databases">
        <title>Studying the diversity of plant-associated saprophytic bacteria and their role in host health and plant-pathogen interactions.</title>
        <authorList>
            <person name="Potnis N."/>
        </authorList>
    </citation>
    <scope>NUCLEOTIDE SEQUENCE [LARGE SCALE GENOMIC DNA]</scope>
    <source>
        <strain evidence="1 2">F16</strain>
    </source>
</reference>
<organism evidence="1 2">
    <name type="scientific">Xanthomonas cannabis</name>
    <dbReference type="NCBI Taxonomy" id="1885674"/>
    <lineage>
        <taxon>Bacteria</taxon>
        <taxon>Pseudomonadati</taxon>
        <taxon>Pseudomonadota</taxon>
        <taxon>Gammaproteobacteria</taxon>
        <taxon>Lysobacterales</taxon>
        <taxon>Lysobacteraceae</taxon>
        <taxon>Xanthomonas</taxon>
    </lineage>
</organism>
<evidence type="ECO:0000313" key="2">
    <source>
        <dbReference type="Proteomes" id="UP000554726"/>
    </source>
</evidence>
<dbReference type="Proteomes" id="UP000554726">
    <property type="component" value="Unassembled WGS sequence"/>
</dbReference>
<evidence type="ECO:0000313" key="1">
    <source>
        <dbReference type="EMBL" id="MBB4594033.1"/>
    </source>
</evidence>
<comment type="caution">
    <text evidence="1">The sequence shown here is derived from an EMBL/GenBank/DDBJ whole genome shotgun (WGS) entry which is preliminary data.</text>
</comment>